<dbReference type="Proteomes" id="UP000271624">
    <property type="component" value="Unassembled WGS sequence"/>
</dbReference>
<name>A0A433VP37_9CYAN</name>
<protein>
    <submittedName>
        <fullName evidence="1">Uncharacterized protein</fullName>
    </submittedName>
</protein>
<dbReference type="OrthoDB" id="583410at2"/>
<reference evidence="1" key="1">
    <citation type="submission" date="2018-12" db="EMBL/GenBank/DDBJ databases">
        <authorList>
            <person name="Will S."/>
            <person name="Neumann-Schaal M."/>
            <person name="Henke P."/>
        </authorList>
    </citation>
    <scope>NUCLEOTIDE SEQUENCE</scope>
    <source>
        <strain evidence="1">PCC 7102</strain>
    </source>
</reference>
<dbReference type="EMBL" id="RSCL01000004">
    <property type="protein sequence ID" value="RUT07792.1"/>
    <property type="molecule type" value="Genomic_DNA"/>
</dbReference>
<comment type="caution">
    <text evidence="1">The sequence shown here is derived from an EMBL/GenBank/DDBJ whole genome shotgun (WGS) entry which is preliminary data.</text>
</comment>
<organism evidence="1 2">
    <name type="scientific">Dulcicalothrix desertica PCC 7102</name>
    <dbReference type="NCBI Taxonomy" id="232991"/>
    <lineage>
        <taxon>Bacteria</taxon>
        <taxon>Bacillati</taxon>
        <taxon>Cyanobacteriota</taxon>
        <taxon>Cyanophyceae</taxon>
        <taxon>Nostocales</taxon>
        <taxon>Calotrichaceae</taxon>
        <taxon>Dulcicalothrix</taxon>
    </lineage>
</organism>
<dbReference type="RefSeq" id="WP_127080651.1">
    <property type="nucleotide sequence ID" value="NZ_RSCL01000004.1"/>
</dbReference>
<gene>
    <name evidence="1" type="ORF">DSM106972_020520</name>
</gene>
<reference evidence="1" key="2">
    <citation type="journal article" date="2019" name="Genome Biol. Evol.">
        <title>Day and night: Metabolic profiles and evolutionary relationships of six axenic non-marine cyanobacteria.</title>
        <authorList>
            <person name="Will S.E."/>
            <person name="Henke P."/>
            <person name="Boedeker C."/>
            <person name="Huang S."/>
            <person name="Brinkmann H."/>
            <person name="Rohde M."/>
            <person name="Jarek M."/>
            <person name="Friedl T."/>
            <person name="Seufert S."/>
            <person name="Schumacher M."/>
            <person name="Overmann J."/>
            <person name="Neumann-Schaal M."/>
            <person name="Petersen J."/>
        </authorList>
    </citation>
    <scope>NUCLEOTIDE SEQUENCE [LARGE SCALE GENOMIC DNA]</scope>
    <source>
        <strain evidence="1">PCC 7102</strain>
    </source>
</reference>
<evidence type="ECO:0000313" key="2">
    <source>
        <dbReference type="Proteomes" id="UP000271624"/>
    </source>
</evidence>
<accession>A0A433VP37</accession>
<sequence>MASKQLMASLTASLKNSLNRKQKLVLNENKLNCDILKDVKIGLDIHSTKRVIEIVFRILAVAELEKKQSIYKFSSYDYVNKIEELSNLSDGDCIVNIPIWMLIATSDIVREKYNQFEFKFIEDVIEVLLLNSFLQIQFLWNPK</sequence>
<dbReference type="AlphaFoldDB" id="A0A433VP37"/>
<keyword evidence="2" id="KW-1185">Reference proteome</keyword>
<proteinExistence type="predicted"/>
<evidence type="ECO:0000313" key="1">
    <source>
        <dbReference type="EMBL" id="RUT07792.1"/>
    </source>
</evidence>